<dbReference type="Pfam" id="PF01479">
    <property type="entry name" value="S4"/>
    <property type="match status" value="1"/>
</dbReference>
<gene>
    <name evidence="7" type="ORF">LC087_09230</name>
</gene>
<evidence type="ECO:0000256" key="2">
    <source>
        <dbReference type="ARBA" id="ARBA00022884"/>
    </source>
</evidence>
<dbReference type="Gene3D" id="3.30.70.1560">
    <property type="entry name" value="Alpha-L RNA-binding motif"/>
    <property type="match status" value="1"/>
</dbReference>
<evidence type="ECO:0000256" key="1">
    <source>
        <dbReference type="ARBA" id="ARBA00008348"/>
    </source>
</evidence>
<accession>A0ABY9JP52</accession>
<evidence type="ECO:0000256" key="4">
    <source>
        <dbReference type="PROSITE-ProRule" id="PRU00182"/>
    </source>
</evidence>
<evidence type="ECO:0000256" key="3">
    <source>
        <dbReference type="ARBA" id="ARBA00023235"/>
    </source>
</evidence>
<dbReference type="CDD" id="cd02553">
    <property type="entry name" value="PseudoU_synth_RsuA"/>
    <property type="match status" value="1"/>
</dbReference>
<dbReference type="SUPFAM" id="SSF55174">
    <property type="entry name" value="Alpha-L RNA-binding motif"/>
    <property type="match status" value="1"/>
</dbReference>
<dbReference type="Gene3D" id="3.10.290.10">
    <property type="entry name" value="RNA-binding S4 domain"/>
    <property type="match status" value="1"/>
</dbReference>
<dbReference type="PANTHER" id="PTHR47683">
    <property type="entry name" value="PSEUDOURIDINE SYNTHASE FAMILY PROTEIN-RELATED"/>
    <property type="match status" value="1"/>
</dbReference>
<dbReference type="SMART" id="SM00363">
    <property type="entry name" value="S4"/>
    <property type="match status" value="1"/>
</dbReference>
<keyword evidence="8" id="KW-1185">Reference proteome</keyword>
<dbReference type="CDD" id="cd00165">
    <property type="entry name" value="S4"/>
    <property type="match status" value="1"/>
</dbReference>
<dbReference type="InterPro" id="IPR000748">
    <property type="entry name" value="PsdUridine_synth_RsuA/RluB/E/F"/>
</dbReference>
<dbReference type="InterPro" id="IPR020094">
    <property type="entry name" value="TruA/RsuA/RluB/E/F_N"/>
</dbReference>
<dbReference type="NCBIfam" id="TIGR00093">
    <property type="entry name" value="pseudouridine synthase"/>
    <property type="match status" value="1"/>
</dbReference>
<comment type="similarity">
    <text evidence="1 5">Belongs to the pseudouridine synthase RsuA family.</text>
</comment>
<dbReference type="PROSITE" id="PS01149">
    <property type="entry name" value="PSI_RSU"/>
    <property type="match status" value="1"/>
</dbReference>
<feature type="domain" description="RNA-binding S4" evidence="6">
    <location>
        <begin position="1"/>
        <end position="59"/>
    </location>
</feature>
<dbReference type="InterPro" id="IPR042092">
    <property type="entry name" value="PsdUridine_s_RsuA/RluB/E/F_cat"/>
</dbReference>
<dbReference type="Pfam" id="PF00849">
    <property type="entry name" value="PseudoU_synth_2"/>
    <property type="match status" value="1"/>
</dbReference>
<dbReference type="EMBL" id="CP129013">
    <property type="protein sequence ID" value="WLR41156.1"/>
    <property type="molecule type" value="Genomic_DNA"/>
</dbReference>
<dbReference type="EC" id="5.4.99.-" evidence="5"/>
<evidence type="ECO:0000259" key="6">
    <source>
        <dbReference type="SMART" id="SM00363"/>
    </source>
</evidence>
<proteinExistence type="inferred from homology"/>
<dbReference type="SUPFAM" id="SSF55120">
    <property type="entry name" value="Pseudouridine synthase"/>
    <property type="match status" value="1"/>
</dbReference>
<protein>
    <recommendedName>
        <fullName evidence="5">Pseudouridine synthase</fullName>
        <ecNumber evidence="5">5.4.99.-</ecNumber>
    </recommendedName>
</protein>
<dbReference type="InterPro" id="IPR036986">
    <property type="entry name" value="S4_RNA-bd_sf"/>
</dbReference>
<dbReference type="PANTHER" id="PTHR47683:SF4">
    <property type="entry name" value="PSEUDOURIDINE SYNTHASE"/>
    <property type="match status" value="1"/>
</dbReference>
<dbReference type="Gene3D" id="3.30.70.580">
    <property type="entry name" value="Pseudouridine synthase I, catalytic domain, N-terminal subdomain"/>
    <property type="match status" value="1"/>
</dbReference>
<dbReference type="InterPro" id="IPR002942">
    <property type="entry name" value="S4_RNA-bd"/>
</dbReference>
<dbReference type="InterPro" id="IPR020103">
    <property type="entry name" value="PsdUridine_synth_cat_dom_sf"/>
</dbReference>
<name>A0ABY9JP52_9BACI</name>
<dbReference type="GO" id="GO:0016853">
    <property type="term" value="F:isomerase activity"/>
    <property type="evidence" value="ECO:0007669"/>
    <property type="project" value="UniProtKB-KW"/>
</dbReference>
<dbReference type="InterPro" id="IPR018496">
    <property type="entry name" value="PsdUridine_synth_RsuA/RluB_CS"/>
</dbReference>
<keyword evidence="3 5" id="KW-0413">Isomerase</keyword>
<dbReference type="Proteomes" id="UP001197974">
    <property type="component" value="Chromosome"/>
</dbReference>
<dbReference type="InterPro" id="IPR006145">
    <property type="entry name" value="PsdUridine_synth_RsuA/RluA"/>
</dbReference>
<dbReference type="PROSITE" id="PS50889">
    <property type="entry name" value="S4"/>
    <property type="match status" value="1"/>
</dbReference>
<evidence type="ECO:0000256" key="5">
    <source>
        <dbReference type="RuleBase" id="RU003887"/>
    </source>
</evidence>
<dbReference type="InterPro" id="IPR050343">
    <property type="entry name" value="RsuA_PseudoU_synthase"/>
</dbReference>
<evidence type="ECO:0000313" key="7">
    <source>
        <dbReference type="EMBL" id="WLR41156.1"/>
    </source>
</evidence>
<organism evidence="7 8">
    <name type="scientific">Bacillus carboniphilus</name>
    <dbReference type="NCBI Taxonomy" id="86663"/>
    <lineage>
        <taxon>Bacteria</taxon>
        <taxon>Bacillati</taxon>
        <taxon>Bacillota</taxon>
        <taxon>Bacilli</taxon>
        <taxon>Bacillales</taxon>
        <taxon>Bacillaceae</taxon>
        <taxon>Bacillus</taxon>
    </lineage>
</organism>
<sequence>MRIDKLLANQGYGSRKEVKQLLKSGQVKLNNQIIKEAKYKVNPEEDSVVIDGEVVKYKEYVYYVMNKPSGVISATEDDKHKTVIDLLDKEDAVYQPFPVGRLDKDTEGLLIITNDGQLSHQLLSPKKHVPKTYYARINGQVTESHIELFRKGIVLEDGYKAKPANLKIEKSGDVSSIFVTVTEGKFHQVKRMFEAINTKVIYLKRVQMGPLSLDSSLRLGEYRELSEEEVKRLQNADQTN</sequence>
<reference evidence="7 8" key="1">
    <citation type="submission" date="2023-06" db="EMBL/GenBank/DDBJ databases">
        <title>Five Gram-positive bacteria isolated from mangrove sediments in Shenzhen, Guangdong, China.</title>
        <authorList>
            <person name="Yu S."/>
            <person name="Zheng W."/>
            <person name="Huang Y."/>
        </authorList>
    </citation>
    <scope>NUCLEOTIDE SEQUENCE [LARGE SCALE GENOMIC DNA]</scope>
    <source>
        <strain evidence="7 8">SaN35-3</strain>
    </source>
</reference>
<evidence type="ECO:0000313" key="8">
    <source>
        <dbReference type="Proteomes" id="UP001197974"/>
    </source>
</evidence>
<keyword evidence="2 4" id="KW-0694">RNA-binding</keyword>
<dbReference type="RefSeq" id="WP_226539123.1">
    <property type="nucleotide sequence ID" value="NZ_CP129013.1"/>
</dbReference>